<dbReference type="CDD" id="cd00155">
    <property type="entry name" value="RasGEF"/>
    <property type="match status" value="1"/>
</dbReference>
<dbReference type="GO" id="GO:0005085">
    <property type="term" value="F:guanyl-nucleotide exchange factor activity"/>
    <property type="evidence" value="ECO:0007669"/>
    <property type="project" value="UniProtKB-KW"/>
</dbReference>
<dbReference type="SUPFAM" id="SSF48366">
    <property type="entry name" value="Ras GEF"/>
    <property type="match status" value="1"/>
</dbReference>
<dbReference type="GO" id="GO:0007265">
    <property type="term" value="P:Ras protein signal transduction"/>
    <property type="evidence" value="ECO:0007669"/>
    <property type="project" value="TreeGrafter"/>
</dbReference>
<dbReference type="InterPro" id="IPR000651">
    <property type="entry name" value="Ras-like_Gua-exchang_fac_N"/>
</dbReference>
<protein>
    <submittedName>
        <fullName evidence="6">Ras guanine nucleotide exchange factor domain-containing protein</fullName>
    </submittedName>
</protein>
<dbReference type="Gene3D" id="1.10.840.10">
    <property type="entry name" value="Ras guanine-nucleotide exchange factors catalytic domain"/>
    <property type="match status" value="1"/>
</dbReference>
<feature type="domain" description="N-terminal Ras-GEF" evidence="5">
    <location>
        <begin position="88"/>
        <end position="212"/>
    </location>
</feature>
<dbReference type="STRING" id="658196.A0A397T6H7"/>
<proteinExistence type="predicted"/>
<dbReference type="InterPro" id="IPR001895">
    <property type="entry name" value="RASGEF_cat_dom"/>
</dbReference>
<dbReference type="PANTHER" id="PTHR23113:SF348">
    <property type="entry name" value="GUANYL-NUCLEOTIDE EXCHANGE FACTOR RASGEF, PUTATIVE (AFU_ORTHOLOGUE AFUA_1G04700)-RELATED"/>
    <property type="match status" value="1"/>
</dbReference>
<dbReference type="GO" id="GO:0005886">
    <property type="term" value="C:plasma membrane"/>
    <property type="evidence" value="ECO:0007669"/>
    <property type="project" value="TreeGrafter"/>
</dbReference>
<dbReference type="Gene3D" id="1.20.870.10">
    <property type="entry name" value="Son of sevenless (SoS) protein Chain: S domain 1"/>
    <property type="match status" value="1"/>
</dbReference>
<dbReference type="InterPro" id="IPR036964">
    <property type="entry name" value="RASGEF_cat_dom_sf"/>
</dbReference>
<organism evidence="6 7">
    <name type="scientific">Glomus cerebriforme</name>
    <dbReference type="NCBI Taxonomy" id="658196"/>
    <lineage>
        <taxon>Eukaryota</taxon>
        <taxon>Fungi</taxon>
        <taxon>Fungi incertae sedis</taxon>
        <taxon>Mucoromycota</taxon>
        <taxon>Glomeromycotina</taxon>
        <taxon>Glomeromycetes</taxon>
        <taxon>Glomerales</taxon>
        <taxon>Glomeraceae</taxon>
        <taxon>Glomus</taxon>
    </lineage>
</organism>
<feature type="region of interest" description="Disordered" evidence="3">
    <location>
        <begin position="1"/>
        <end position="43"/>
    </location>
</feature>
<evidence type="ECO:0000259" key="5">
    <source>
        <dbReference type="PROSITE" id="PS50212"/>
    </source>
</evidence>
<evidence type="ECO:0000259" key="4">
    <source>
        <dbReference type="PROSITE" id="PS50009"/>
    </source>
</evidence>
<dbReference type="OrthoDB" id="546434at2759"/>
<sequence>MSLPPTPASSNKSHHAERNSHRRSILPSSTLLQVKESEEEKDVVSVRSVSRISTASYDSTVSSRSDNSLTWGEGLFSDPLDRGPNKCTGNRMDGMTIDELIHQLTTGGHYGTHEDPFTITFFVVYRSFMRPRDVLIKLMQRFRECEKYIKDNQNTTHEKICNLLYNWITLYPNDMIHPHTRHLLRKFFNIIASCSHLTYYAITLQSLVHGTVPSEDPDSFWGLSDVDDDELAKEIEKEQEEVINESNLKKKKDSGIGSWILTDNPDEKVQPVLSRPSLSNHRKASIIIVNNGSNGRQICQVPFEELPEKAIANELTFQEFQLFKKIVPRDMLRHIWSPQGSPQRENGKVAQSIKHFNLISNWVATIILSQDKLKHRAAMMKKFMKVAVIIRESNNYNTLMAIIAAINSAPIARLRRTRELIKGKSTYKKFHNLEVLMSTEKSFGNYRLALRAPSRGHDEQLGIPYLGIHLQDLLSIGEGNRDFQDDGKVHWNKFSLMGDIINMIRNFQKKSYNIKSNKFIEKFITETEAMNEDELYNRSLELEPRIQRSSSTSRVRR</sequence>
<reference evidence="6 7" key="1">
    <citation type="submission" date="2018-06" db="EMBL/GenBank/DDBJ databases">
        <title>Comparative genomics reveals the genomic features of Rhizophagus irregularis, R. cerebriforme, R. diaphanum and Gigaspora rosea, and their symbiotic lifestyle signature.</title>
        <authorList>
            <person name="Morin E."/>
            <person name="San Clemente H."/>
            <person name="Chen E.C.H."/>
            <person name="De La Providencia I."/>
            <person name="Hainaut M."/>
            <person name="Kuo A."/>
            <person name="Kohler A."/>
            <person name="Murat C."/>
            <person name="Tang N."/>
            <person name="Roy S."/>
            <person name="Loubradou J."/>
            <person name="Henrissat B."/>
            <person name="Grigoriev I.V."/>
            <person name="Corradi N."/>
            <person name="Roux C."/>
            <person name="Martin F.M."/>
        </authorList>
    </citation>
    <scope>NUCLEOTIDE SEQUENCE [LARGE SCALE GENOMIC DNA]</scope>
    <source>
        <strain evidence="6 7">DAOM 227022</strain>
    </source>
</reference>
<dbReference type="Pfam" id="PF00617">
    <property type="entry name" value="RasGEF"/>
    <property type="match status" value="1"/>
</dbReference>
<dbReference type="SMART" id="SM00229">
    <property type="entry name" value="RasGEFN"/>
    <property type="match status" value="1"/>
</dbReference>
<evidence type="ECO:0000313" key="6">
    <source>
        <dbReference type="EMBL" id="RIA93868.1"/>
    </source>
</evidence>
<dbReference type="CDD" id="cd06224">
    <property type="entry name" value="REM"/>
    <property type="match status" value="1"/>
</dbReference>
<dbReference type="Pfam" id="PF00618">
    <property type="entry name" value="RasGEF_N"/>
    <property type="match status" value="1"/>
</dbReference>
<dbReference type="PROSITE" id="PS50212">
    <property type="entry name" value="RASGEF_NTER"/>
    <property type="match status" value="1"/>
</dbReference>
<dbReference type="SMART" id="SM00147">
    <property type="entry name" value="RasGEF"/>
    <property type="match status" value="1"/>
</dbReference>
<dbReference type="InterPro" id="IPR008937">
    <property type="entry name" value="Ras-like_GEF"/>
</dbReference>
<name>A0A397T6H7_9GLOM</name>
<dbReference type="InterPro" id="IPR023578">
    <property type="entry name" value="Ras_GEF_dom_sf"/>
</dbReference>
<keyword evidence="1 2" id="KW-0344">Guanine-nucleotide releasing factor</keyword>
<dbReference type="AlphaFoldDB" id="A0A397T6H7"/>
<accession>A0A397T6H7</accession>
<evidence type="ECO:0000256" key="3">
    <source>
        <dbReference type="SAM" id="MobiDB-lite"/>
    </source>
</evidence>
<comment type="caution">
    <text evidence="6">The sequence shown here is derived from an EMBL/GenBank/DDBJ whole genome shotgun (WGS) entry which is preliminary data.</text>
</comment>
<evidence type="ECO:0000256" key="1">
    <source>
        <dbReference type="ARBA" id="ARBA00022658"/>
    </source>
</evidence>
<evidence type="ECO:0000256" key="2">
    <source>
        <dbReference type="PROSITE-ProRule" id="PRU00168"/>
    </source>
</evidence>
<feature type="domain" description="Ras-GEF" evidence="4">
    <location>
        <begin position="307"/>
        <end position="545"/>
    </location>
</feature>
<evidence type="ECO:0000313" key="7">
    <source>
        <dbReference type="Proteomes" id="UP000265703"/>
    </source>
</evidence>
<keyword evidence="7" id="KW-1185">Reference proteome</keyword>
<dbReference type="EMBL" id="QKYT01000095">
    <property type="protein sequence ID" value="RIA93868.1"/>
    <property type="molecule type" value="Genomic_DNA"/>
</dbReference>
<dbReference type="PANTHER" id="PTHR23113">
    <property type="entry name" value="GUANINE NUCLEOTIDE EXCHANGE FACTOR"/>
    <property type="match status" value="1"/>
</dbReference>
<gene>
    <name evidence="6" type="ORF">C1645_601415</name>
</gene>
<dbReference type="Proteomes" id="UP000265703">
    <property type="component" value="Unassembled WGS sequence"/>
</dbReference>
<dbReference type="PROSITE" id="PS50009">
    <property type="entry name" value="RASGEF_CAT"/>
    <property type="match status" value="1"/>
</dbReference>